<feature type="region of interest" description="Disordered" evidence="1">
    <location>
        <begin position="73"/>
        <end position="96"/>
    </location>
</feature>
<name>A0AAV7WXD7_PLEWA</name>
<proteinExistence type="predicted"/>
<evidence type="ECO:0000313" key="2">
    <source>
        <dbReference type="EMBL" id="KAJ1217103.1"/>
    </source>
</evidence>
<accession>A0AAV7WXD7</accession>
<dbReference type="Proteomes" id="UP001066276">
    <property type="component" value="Chromosome 1_1"/>
</dbReference>
<keyword evidence="3" id="KW-1185">Reference proteome</keyword>
<organism evidence="2 3">
    <name type="scientific">Pleurodeles waltl</name>
    <name type="common">Iberian ribbed newt</name>
    <dbReference type="NCBI Taxonomy" id="8319"/>
    <lineage>
        <taxon>Eukaryota</taxon>
        <taxon>Metazoa</taxon>
        <taxon>Chordata</taxon>
        <taxon>Craniata</taxon>
        <taxon>Vertebrata</taxon>
        <taxon>Euteleostomi</taxon>
        <taxon>Amphibia</taxon>
        <taxon>Batrachia</taxon>
        <taxon>Caudata</taxon>
        <taxon>Salamandroidea</taxon>
        <taxon>Salamandridae</taxon>
        <taxon>Pleurodelinae</taxon>
        <taxon>Pleurodeles</taxon>
    </lineage>
</organism>
<evidence type="ECO:0000313" key="3">
    <source>
        <dbReference type="Proteomes" id="UP001066276"/>
    </source>
</evidence>
<dbReference type="AlphaFoldDB" id="A0AAV7WXD7"/>
<feature type="compositionally biased region" description="Polar residues" evidence="1">
    <location>
        <begin position="81"/>
        <end position="96"/>
    </location>
</feature>
<evidence type="ECO:0000256" key="1">
    <source>
        <dbReference type="SAM" id="MobiDB-lite"/>
    </source>
</evidence>
<comment type="caution">
    <text evidence="2">The sequence shown here is derived from an EMBL/GenBank/DDBJ whole genome shotgun (WGS) entry which is preliminary data.</text>
</comment>
<dbReference type="EMBL" id="JANPWB010000001">
    <property type="protein sequence ID" value="KAJ1217103.1"/>
    <property type="molecule type" value="Genomic_DNA"/>
</dbReference>
<protein>
    <submittedName>
        <fullName evidence="2">Uncharacterized protein</fullName>
    </submittedName>
</protein>
<reference evidence="2" key="1">
    <citation type="journal article" date="2022" name="bioRxiv">
        <title>Sequencing and chromosome-scale assembly of the giantPleurodeles waltlgenome.</title>
        <authorList>
            <person name="Brown T."/>
            <person name="Elewa A."/>
            <person name="Iarovenko S."/>
            <person name="Subramanian E."/>
            <person name="Araus A.J."/>
            <person name="Petzold A."/>
            <person name="Susuki M."/>
            <person name="Suzuki K.-i.T."/>
            <person name="Hayashi T."/>
            <person name="Toyoda A."/>
            <person name="Oliveira C."/>
            <person name="Osipova E."/>
            <person name="Leigh N.D."/>
            <person name="Simon A."/>
            <person name="Yun M.H."/>
        </authorList>
    </citation>
    <scope>NUCLEOTIDE SEQUENCE</scope>
    <source>
        <strain evidence="2">20211129_DDA</strain>
        <tissue evidence="2">Liver</tissue>
    </source>
</reference>
<gene>
    <name evidence="2" type="ORF">NDU88_004698</name>
</gene>
<sequence>MRDIQFRIFSVSNGREKDGGGLQRSYRLVYLSGWFLDLPINFIKFTYLLGLPVTLHCGDDLGRETIHTMNPQKRKSHMHFNNKNANLNTGTVVDQT</sequence>